<protein>
    <recommendedName>
        <fullName evidence="9">HSF-type DNA-binding domain-containing protein</fullName>
    </recommendedName>
</protein>
<comment type="caution">
    <text evidence="10">The sequence shown here is derived from an EMBL/GenBank/DDBJ whole genome shotgun (WGS) entry which is preliminary data.</text>
</comment>
<proteinExistence type="inferred from homology"/>
<dbReference type="PANTHER" id="PTHR10015:SF206">
    <property type="entry name" value="HSF-TYPE DNA-BINDING DOMAIN-CONTAINING PROTEIN"/>
    <property type="match status" value="1"/>
</dbReference>
<keyword evidence="11" id="KW-1185">Reference proteome</keyword>
<keyword evidence="3" id="KW-0238">DNA-binding</keyword>
<dbReference type="VEuPathDB" id="FungiDB:AeMF1_007008"/>
<evidence type="ECO:0000256" key="6">
    <source>
        <dbReference type="RuleBase" id="RU004020"/>
    </source>
</evidence>
<dbReference type="EMBL" id="VJMJ01000118">
    <property type="protein sequence ID" value="KAF0733971.1"/>
    <property type="molecule type" value="Genomic_DNA"/>
</dbReference>
<reference evidence="10 11" key="1">
    <citation type="submission" date="2019-07" db="EMBL/GenBank/DDBJ databases">
        <title>Genomics analysis of Aphanomyces spp. identifies a new class of oomycete effector associated with host adaptation.</title>
        <authorList>
            <person name="Gaulin E."/>
        </authorList>
    </citation>
    <scope>NUCLEOTIDE SEQUENCE [LARGE SCALE GENOMIC DNA]</scope>
    <source>
        <strain evidence="10 11">ATCC 201684</strain>
    </source>
</reference>
<sequence length="215" mass="24581">MLDDDEPMSEENDDSESPAEDAKKATDKAIPFLEKTYALLDVCDKRIAAWATDGLSFFILDSTLFATRIIPRYFKHNKFSSFVRQLNFYGFKNVNSKTTKAGVSGGHMKVVFQFKHPRFIRGSPHLFRSIKRKRPCQMECKGDTSTKASSELLAQANEIQQLKQSMDNIQHVVEDLRYQISQSNQLIAQLMQERGRYLPTSTNCASQIDPRFISL</sequence>
<keyword evidence="4" id="KW-0804">Transcription</keyword>
<evidence type="ECO:0000313" key="11">
    <source>
        <dbReference type="Proteomes" id="UP000481153"/>
    </source>
</evidence>
<keyword evidence="5" id="KW-0539">Nucleus</keyword>
<dbReference type="GO" id="GO:0003700">
    <property type="term" value="F:DNA-binding transcription factor activity"/>
    <property type="evidence" value="ECO:0007669"/>
    <property type="project" value="InterPro"/>
</dbReference>
<evidence type="ECO:0000259" key="9">
    <source>
        <dbReference type="SMART" id="SM00415"/>
    </source>
</evidence>
<comment type="subcellular location">
    <subcellularLocation>
        <location evidence="1">Nucleus</location>
    </subcellularLocation>
</comment>
<gene>
    <name evidence="10" type="ORF">Ae201684_009148</name>
</gene>
<evidence type="ECO:0000256" key="4">
    <source>
        <dbReference type="ARBA" id="ARBA00023163"/>
    </source>
</evidence>
<dbReference type="AlphaFoldDB" id="A0A6G0X2B1"/>
<comment type="similarity">
    <text evidence="6">Belongs to the HSF family.</text>
</comment>
<dbReference type="FunFam" id="1.10.10.10:FF:000027">
    <property type="entry name" value="Heat shock transcription factor 1"/>
    <property type="match status" value="1"/>
</dbReference>
<name>A0A6G0X2B1_9STRA</name>
<evidence type="ECO:0000256" key="8">
    <source>
        <dbReference type="SAM" id="MobiDB-lite"/>
    </source>
</evidence>
<feature type="compositionally biased region" description="Acidic residues" evidence="8">
    <location>
        <begin position="1"/>
        <end position="19"/>
    </location>
</feature>
<dbReference type="Pfam" id="PF00447">
    <property type="entry name" value="HSF_DNA-bind"/>
    <property type="match status" value="1"/>
</dbReference>
<evidence type="ECO:0000313" key="10">
    <source>
        <dbReference type="EMBL" id="KAF0733971.1"/>
    </source>
</evidence>
<dbReference type="InterPro" id="IPR036388">
    <property type="entry name" value="WH-like_DNA-bd_sf"/>
</dbReference>
<dbReference type="PRINTS" id="PR00056">
    <property type="entry name" value="HSFDOMAIN"/>
</dbReference>
<dbReference type="Proteomes" id="UP000481153">
    <property type="component" value="Unassembled WGS sequence"/>
</dbReference>
<dbReference type="GO" id="GO:0043565">
    <property type="term" value="F:sequence-specific DNA binding"/>
    <property type="evidence" value="ECO:0007669"/>
    <property type="project" value="InterPro"/>
</dbReference>
<keyword evidence="7" id="KW-0175">Coiled coil</keyword>
<evidence type="ECO:0000256" key="7">
    <source>
        <dbReference type="SAM" id="Coils"/>
    </source>
</evidence>
<evidence type="ECO:0000256" key="1">
    <source>
        <dbReference type="ARBA" id="ARBA00004123"/>
    </source>
</evidence>
<dbReference type="GO" id="GO:0005634">
    <property type="term" value="C:nucleus"/>
    <property type="evidence" value="ECO:0007669"/>
    <property type="project" value="UniProtKB-SubCell"/>
</dbReference>
<keyword evidence="2" id="KW-0805">Transcription regulation</keyword>
<feature type="domain" description="HSF-type DNA-binding" evidence="9">
    <location>
        <begin position="28"/>
        <end position="133"/>
    </location>
</feature>
<evidence type="ECO:0000256" key="2">
    <source>
        <dbReference type="ARBA" id="ARBA00023015"/>
    </source>
</evidence>
<evidence type="ECO:0000256" key="5">
    <source>
        <dbReference type="ARBA" id="ARBA00023242"/>
    </source>
</evidence>
<evidence type="ECO:0000256" key="3">
    <source>
        <dbReference type="ARBA" id="ARBA00023125"/>
    </source>
</evidence>
<dbReference type="PANTHER" id="PTHR10015">
    <property type="entry name" value="HEAT SHOCK TRANSCRIPTION FACTOR"/>
    <property type="match status" value="1"/>
</dbReference>
<feature type="region of interest" description="Disordered" evidence="8">
    <location>
        <begin position="1"/>
        <end position="24"/>
    </location>
</feature>
<dbReference type="InterPro" id="IPR000232">
    <property type="entry name" value="HSF_DNA-bd"/>
</dbReference>
<dbReference type="Gene3D" id="1.10.10.10">
    <property type="entry name" value="Winged helix-like DNA-binding domain superfamily/Winged helix DNA-binding domain"/>
    <property type="match status" value="1"/>
</dbReference>
<feature type="coiled-coil region" evidence="7">
    <location>
        <begin position="159"/>
        <end position="193"/>
    </location>
</feature>
<organism evidence="10 11">
    <name type="scientific">Aphanomyces euteiches</name>
    <dbReference type="NCBI Taxonomy" id="100861"/>
    <lineage>
        <taxon>Eukaryota</taxon>
        <taxon>Sar</taxon>
        <taxon>Stramenopiles</taxon>
        <taxon>Oomycota</taxon>
        <taxon>Saprolegniomycetes</taxon>
        <taxon>Saprolegniales</taxon>
        <taxon>Verrucalvaceae</taxon>
        <taxon>Aphanomyces</taxon>
    </lineage>
</organism>
<dbReference type="SUPFAM" id="SSF46785">
    <property type="entry name" value="Winged helix' DNA-binding domain"/>
    <property type="match status" value="1"/>
</dbReference>
<accession>A0A6G0X2B1</accession>
<dbReference type="SMART" id="SM00415">
    <property type="entry name" value="HSF"/>
    <property type="match status" value="1"/>
</dbReference>
<dbReference type="InterPro" id="IPR036390">
    <property type="entry name" value="WH_DNA-bd_sf"/>
</dbReference>